<evidence type="ECO:0000256" key="4">
    <source>
        <dbReference type="ARBA" id="ARBA00023136"/>
    </source>
</evidence>
<feature type="transmembrane region" description="Helical" evidence="6">
    <location>
        <begin position="82"/>
        <end position="101"/>
    </location>
</feature>
<dbReference type="AlphaFoldDB" id="A0A6B8TI47"/>
<sequence>MEHMNERDYPDAAGRPVTGRDDAPLDGGADAYAAPRADVPARMDDTAVEPLPADPVEPTDTTGTTEPTEPSRPAKKGGAASSTWVALIVGALLLILLLIFIMQNQQTVELHLFGWTWNFPLGVGLLLASIIGGLIMACAGIWKMFEMKRQLRRR</sequence>
<dbReference type="GO" id="GO:0005886">
    <property type="term" value="C:plasma membrane"/>
    <property type="evidence" value="ECO:0007669"/>
    <property type="project" value="InterPro"/>
</dbReference>
<protein>
    <submittedName>
        <fullName evidence="8">DUF1049 domain-containing protein</fullName>
    </submittedName>
</protein>
<evidence type="ECO:0000256" key="6">
    <source>
        <dbReference type="SAM" id="Phobius"/>
    </source>
</evidence>
<feature type="transmembrane region" description="Helical" evidence="6">
    <location>
        <begin position="121"/>
        <end position="145"/>
    </location>
</feature>
<dbReference type="InterPro" id="IPR010445">
    <property type="entry name" value="LapA_dom"/>
</dbReference>
<dbReference type="KEGG" id="cxe:FOB82_10880"/>
<reference evidence="8 9" key="1">
    <citation type="submission" date="2019-11" db="EMBL/GenBank/DDBJ databases">
        <title>FDA dAtabase for Regulatory Grade micrObial Sequences (FDA-ARGOS): Supporting development and validation of Infectious Disease Dx tests.</title>
        <authorList>
            <person name="Kerrigan L."/>
            <person name="Long C."/>
            <person name="Tallon L."/>
            <person name="Sadzewicz L."/>
            <person name="Vavikolanu K."/>
            <person name="Mehta A."/>
            <person name="Aluvathingal J."/>
            <person name="Nadendla S."/>
            <person name="Yan Y."/>
            <person name="Sichtig H."/>
        </authorList>
    </citation>
    <scope>NUCLEOTIDE SEQUENCE [LARGE SCALE GENOMIC DNA]</scope>
    <source>
        <strain evidence="8 9">FDAARGOS_674</strain>
    </source>
</reference>
<dbReference type="RefSeq" id="WP_155870322.1">
    <property type="nucleotide sequence ID" value="NZ_CP046322.1"/>
</dbReference>
<name>A0A6B8TI47_9CORY</name>
<feature type="compositionally biased region" description="Low complexity" evidence="5">
    <location>
        <begin position="58"/>
        <end position="68"/>
    </location>
</feature>
<evidence type="ECO:0000313" key="9">
    <source>
        <dbReference type="Proteomes" id="UP000426857"/>
    </source>
</evidence>
<dbReference type="Proteomes" id="UP000426857">
    <property type="component" value="Chromosome"/>
</dbReference>
<evidence type="ECO:0000259" key="7">
    <source>
        <dbReference type="Pfam" id="PF06305"/>
    </source>
</evidence>
<dbReference type="Pfam" id="PF06305">
    <property type="entry name" value="LapA_dom"/>
    <property type="match status" value="1"/>
</dbReference>
<gene>
    <name evidence="8" type="ORF">FOB82_10880</name>
</gene>
<organism evidence="8 9">
    <name type="scientific">Corynebacterium xerosis</name>
    <dbReference type="NCBI Taxonomy" id="1725"/>
    <lineage>
        <taxon>Bacteria</taxon>
        <taxon>Bacillati</taxon>
        <taxon>Actinomycetota</taxon>
        <taxon>Actinomycetes</taxon>
        <taxon>Mycobacteriales</taxon>
        <taxon>Corynebacteriaceae</taxon>
        <taxon>Corynebacterium</taxon>
    </lineage>
</organism>
<accession>A0A6B8TI47</accession>
<dbReference type="EMBL" id="CP046322">
    <property type="protein sequence ID" value="QGS35364.1"/>
    <property type="molecule type" value="Genomic_DNA"/>
</dbReference>
<evidence type="ECO:0000256" key="5">
    <source>
        <dbReference type="SAM" id="MobiDB-lite"/>
    </source>
</evidence>
<proteinExistence type="predicted"/>
<feature type="domain" description="Lipopolysaccharide assembly protein A" evidence="7">
    <location>
        <begin position="103"/>
        <end position="153"/>
    </location>
</feature>
<evidence type="ECO:0000256" key="3">
    <source>
        <dbReference type="ARBA" id="ARBA00022989"/>
    </source>
</evidence>
<feature type="compositionally biased region" description="Basic and acidic residues" evidence="5">
    <location>
        <begin position="1"/>
        <end position="10"/>
    </location>
</feature>
<evidence type="ECO:0000256" key="1">
    <source>
        <dbReference type="ARBA" id="ARBA00022475"/>
    </source>
</evidence>
<keyword evidence="3 6" id="KW-1133">Transmembrane helix</keyword>
<evidence type="ECO:0000313" key="8">
    <source>
        <dbReference type="EMBL" id="QGS35364.1"/>
    </source>
</evidence>
<keyword evidence="4 6" id="KW-0472">Membrane</keyword>
<keyword evidence="2 6" id="KW-0812">Transmembrane</keyword>
<feature type="region of interest" description="Disordered" evidence="5">
    <location>
        <begin position="1"/>
        <end position="77"/>
    </location>
</feature>
<keyword evidence="1" id="KW-1003">Cell membrane</keyword>
<evidence type="ECO:0000256" key="2">
    <source>
        <dbReference type="ARBA" id="ARBA00022692"/>
    </source>
</evidence>